<reference evidence="8 9" key="1">
    <citation type="submission" date="2020-08" db="EMBL/GenBank/DDBJ databases">
        <title>Genomic Encyclopedia of Type Strains, Phase III (KMG-III): the genomes of soil and plant-associated and newly described type strains.</title>
        <authorList>
            <person name="Whitman W."/>
        </authorList>
    </citation>
    <scope>NUCLEOTIDE SEQUENCE [LARGE SCALE GENOMIC DNA]</scope>
    <source>
        <strain evidence="8 9">CECT 8577</strain>
    </source>
</reference>
<feature type="transmembrane region" description="Helical" evidence="6">
    <location>
        <begin position="132"/>
        <end position="154"/>
    </location>
</feature>
<feature type="transmembrane region" description="Helical" evidence="6">
    <location>
        <begin position="30"/>
        <end position="49"/>
    </location>
</feature>
<evidence type="ECO:0000313" key="9">
    <source>
        <dbReference type="Proteomes" id="UP000550714"/>
    </source>
</evidence>
<dbReference type="InterPro" id="IPR035952">
    <property type="entry name" value="Rhomboid-like_sf"/>
</dbReference>
<evidence type="ECO:0000256" key="4">
    <source>
        <dbReference type="ARBA" id="ARBA00023136"/>
    </source>
</evidence>
<dbReference type="GO" id="GO:0004252">
    <property type="term" value="F:serine-type endopeptidase activity"/>
    <property type="evidence" value="ECO:0007669"/>
    <property type="project" value="InterPro"/>
</dbReference>
<keyword evidence="9" id="KW-1185">Reference proteome</keyword>
<dbReference type="AlphaFoldDB" id="A0A839S2U1"/>
<dbReference type="InterPro" id="IPR050925">
    <property type="entry name" value="Rhomboid_protease_S54"/>
</dbReference>
<evidence type="ECO:0000256" key="1">
    <source>
        <dbReference type="ARBA" id="ARBA00004141"/>
    </source>
</evidence>
<evidence type="ECO:0000259" key="7">
    <source>
        <dbReference type="Pfam" id="PF01694"/>
    </source>
</evidence>
<keyword evidence="8" id="KW-0645">Protease</keyword>
<dbReference type="GO" id="GO:0016020">
    <property type="term" value="C:membrane"/>
    <property type="evidence" value="ECO:0007669"/>
    <property type="project" value="UniProtKB-SubCell"/>
</dbReference>
<comment type="caution">
    <text evidence="8">The sequence shown here is derived from an EMBL/GenBank/DDBJ whole genome shotgun (WGS) entry which is preliminary data.</text>
</comment>
<dbReference type="Pfam" id="PF01694">
    <property type="entry name" value="Rhomboid"/>
    <property type="match status" value="1"/>
</dbReference>
<keyword evidence="3 6" id="KW-1133">Transmembrane helix</keyword>
<dbReference type="Gene3D" id="1.20.1540.10">
    <property type="entry name" value="Rhomboid-like"/>
    <property type="match status" value="1"/>
</dbReference>
<dbReference type="PANTHER" id="PTHR43731:SF9">
    <property type="entry name" value="SLR1461 PROTEIN"/>
    <property type="match status" value="1"/>
</dbReference>
<evidence type="ECO:0000313" key="8">
    <source>
        <dbReference type="EMBL" id="MBB3052066.1"/>
    </source>
</evidence>
<evidence type="ECO:0000256" key="2">
    <source>
        <dbReference type="ARBA" id="ARBA00022692"/>
    </source>
</evidence>
<name>A0A839S2U1_9PSEU</name>
<protein>
    <submittedName>
        <fullName evidence="8">Membrane associated rhomboid family serine protease</fullName>
    </submittedName>
</protein>
<accession>A0A839S2U1</accession>
<feature type="transmembrane region" description="Helical" evidence="6">
    <location>
        <begin position="161"/>
        <end position="179"/>
    </location>
</feature>
<sequence length="224" mass="22678">MSMQPVPTPGAGDAKQARPPAKRILPPKPLAAGIVALAFTVVLYVIELLDVILPARLDDGGIVARSLGGLDGIAWAPLLHSGWGHLLANTVPVLVFAFLAMAGGIGQWVMVTATIWLVGGVGVWLAGPPEPVVTVGASGLAFGWLAFLLVRGVFNRSVAQLAVAAVLLAIWGGMLWGVLPGQAGVSWQGHLFGALGGVLAAWLAGKADRAASRKTAGGAGPVAG</sequence>
<comment type="subcellular location">
    <subcellularLocation>
        <location evidence="1">Membrane</location>
        <topology evidence="1">Multi-pass membrane protein</topology>
    </subcellularLocation>
</comment>
<evidence type="ECO:0000256" key="5">
    <source>
        <dbReference type="SAM" id="MobiDB-lite"/>
    </source>
</evidence>
<dbReference type="Proteomes" id="UP000550714">
    <property type="component" value="Unassembled WGS sequence"/>
</dbReference>
<dbReference type="SUPFAM" id="SSF144091">
    <property type="entry name" value="Rhomboid-like"/>
    <property type="match status" value="1"/>
</dbReference>
<keyword evidence="2 6" id="KW-0812">Transmembrane</keyword>
<gene>
    <name evidence="8" type="ORF">FHS23_003095</name>
</gene>
<dbReference type="GO" id="GO:0006508">
    <property type="term" value="P:proteolysis"/>
    <property type="evidence" value="ECO:0007669"/>
    <property type="project" value="UniProtKB-KW"/>
</dbReference>
<feature type="domain" description="Peptidase S54 rhomboid" evidence="7">
    <location>
        <begin position="76"/>
        <end position="205"/>
    </location>
</feature>
<keyword evidence="8" id="KW-0378">Hydrolase</keyword>
<evidence type="ECO:0000256" key="6">
    <source>
        <dbReference type="SAM" id="Phobius"/>
    </source>
</evidence>
<evidence type="ECO:0000256" key="3">
    <source>
        <dbReference type="ARBA" id="ARBA00022989"/>
    </source>
</evidence>
<feature type="region of interest" description="Disordered" evidence="5">
    <location>
        <begin position="1"/>
        <end position="20"/>
    </location>
</feature>
<dbReference type="EMBL" id="JACHWU010000003">
    <property type="protein sequence ID" value="MBB3052066.1"/>
    <property type="molecule type" value="Genomic_DNA"/>
</dbReference>
<dbReference type="InterPro" id="IPR022764">
    <property type="entry name" value="Peptidase_S54_rhomboid_dom"/>
</dbReference>
<organism evidence="8 9">
    <name type="scientific">Prauserella isguenensis</name>
    <dbReference type="NCBI Taxonomy" id="1470180"/>
    <lineage>
        <taxon>Bacteria</taxon>
        <taxon>Bacillati</taxon>
        <taxon>Actinomycetota</taxon>
        <taxon>Actinomycetes</taxon>
        <taxon>Pseudonocardiales</taxon>
        <taxon>Pseudonocardiaceae</taxon>
        <taxon>Prauserella</taxon>
    </lineage>
</organism>
<keyword evidence="4 6" id="KW-0472">Membrane</keyword>
<feature type="transmembrane region" description="Helical" evidence="6">
    <location>
        <begin position="185"/>
        <end position="204"/>
    </location>
</feature>
<dbReference type="PANTHER" id="PTHR43731">
    <property type="entry name" value="RHOMBOID PROTEASE"/>
    <property type="match status" value="1"/>
</dbReference>
<proteinExistence type="predicted"/>